<dbReference type="InterPro" id="IPR000847">
    <property type="entry name" value="LysR_HTH_N"/>
</dbReference>
<dbReference type="GO" id="GO:0005829">
    <property type="term" value="C:cytosol"/>
    <property type="evidence" value="ECO:0007669"/>
    <property type="project" value="TreeGrafter"/>
</dbReference>
<dbReference type="Proteomes" id="UP000068164">
    <property type="component" value="Unassembled WGS sequence"/>
</dbReference>
<dbReference type="PROSITE" id="PS50931">
    <property type="entry name" value="HTH_LYSR"/>
    <property type="match status" value="1"/>
</dbReference>
<evidence type="ECO:0000256" key="3">
    <source>
        <dbReference type="ARBA" id="ARBA00023125"/>
    </source>
</evidence>
<dbReference type="AlphaFoldDB" id="A0A109JY09"/>
<accession>A0A109JY09</accession>
<evidence type="ECO:0000256" key="1">
    <source>
        <dbReference type="ARBA" id="ARBA00009437"/>
    </source>
</evidence>
<dbReference type="RefSeq" id="WP_062368874.1">
    <property type="nucleotide sequence ID" value="NZ_LNCD01000031.1"/>
</dbReference>
<keyword evidence="3" id="KW-0238">DNA-binding</keyword>
<keyword evidence="4" id="KW-0804">Transcription</keyword>
<evidence type="ECO:0000313" key="6">
    <source>
        <dbReference type="EMBL" id="KWV57189.1"/>
    </source>
</evidence>
<evidence type="ECO:0000259" key="5">
    <source>
        <dbReference type="PROSITE" id="PS50931"/>
    </source>
</evidence>
<comment type="similarity">
    <text evidence="1">Belongs to the LysR transcriptional regulatory family.</text>
</comment>
<dbReference type="InterPro" id="IPR050950">
    <property type="entry name" value="HTH-type_LysR_regulators"/>
</dbReference>
<keyword evidence="7" id="KW-1185">Reference proteome</keyword>
<dbReference type="Gene3D" id="1.10.10.10">
    <property type="entry name" value="Winged helix-like DNA-binding domain superfamily/Winged helix DNA-binding domain"/>
    <property type="match status" value="1"/>
</dbReference>
<dbReference type="EMBL" id="LNCD01000031">
    <property type="protein sequence ID" value="KWV57189.1"/>
    <property type="molecule type" value="Genomic_DNA"/>
</dbReference>
<keyword evidence="2" id="KW-0805">Transcription regulation</keyword>
<evidence type="ECO:0000256" key="4">
    <source>
        <dbReference type="ARBA" id="ARBA00023163"/>
    </source>
</evidence>
<comment type="caution">
    <text evidence="6">The sequence shown here is derived from an EMBL/GenBank/DDBJ whole genome shotgun (WGS) entry which is preliminary data.</text>
</comment>
<dbReference type="SUPFAM" id="SSF53850">
    <property type="entry name" value="Periplasmic binding protein-like II"/>
    <property type="match status" value="1"/>
</dbReference>
<dbReference type="SUPFAM" id="SSF46785">
    <property type="entry name" value="Winged helix' DNA-binding domain"/>
    <property type="match status" value="1"/>
</dbReference>
<proteinExistence type="inferred from homology"/>
<reference evidence="6 7" key="1">
    <citation type="submission" date="2015-11" db="EMBL/GenBank/DDBJ databases">
        <title>Draft Genome Sequence of the Strain BR 10423 (Rhizobium sp.) isolated from nodules of Mimosa pudica.</title>
        <authorList>
            <person name="Barauna A.C."/>
            <person name="Zilli J.E."/>
            <person name="Simoes-Araujo J.L."/>
            <person name="Reis V.M."/>
            <person name="James E.K."/>
            <person name="Reis F.B.Jr."/>
            <person name="Rouws L.F."/>
            <person name="Passos S.R."/>
            <person name="Gois S.R."/>
        </authorList>
    </citation>
    <scope>NUCLEOTIDE SEQUENCE [LARGE SCALE GENOMIC DNA]</scope>
    <source>
        <strain evidence="6 7">BR10423</strain>
    </source>
</reference>
<evidence type="ECO:0000256" key="2">
    <source>
        <dbReference type="ARBA" id="ARBA00023015"/>
    </source>
</evidence>
<dbReference type="PANTHER" id="PTHR30419">
    <property type="entry name" value="HTH-TYPE TRANSCRIPTIONAL REGULATOR YBHD"/>
    <property type="match status" value="1"/>
</dbReference>
<feature type="domain" description="HTH lysR-type" evidence="5">
    <location>
        <begin position="3"/>
        <end position="60"/>
    </location>
</feature>
<sequence>MRFDFTDLRLFLAVADAGSITHGSAEVNLSLAAASERLREMEATGGVRLLERGRRGVTLTEAGEALSHHAREILNQVTLMRGEMGRFAQGIRARIRVIANTAAIIEVLPIRLSSWLASHPQVDIDLRERQSHEIARSVSAGFADIGVLSDAAAHQGLVLKPFAVSKLVVVSAKTHWLASEKEIPFARLAEQYFIGLEGGALQDHLDAQAERLGIVLRYRIRLRRFESICAAASNGVGVAIVPDTVARQCKRAYNFGITPLTDAWARRNLSVCVASGFDPTPVARELFDHLANA</sequence>
<protein>
    <submittedName>
        <fullName evidence="6">LysR family transcriptional regulator</fullName>
    </submittedName>
</protein>
<evidence type="ECO:0000313" key="7">
    <source>
        <dbReference type="Proteomes" id="UP000068164"/>
    </source>
</evidence>
<dbReference type="Pfam" id="PF03466">
    <property type="entry name" value="LysR_substrate"/>
    <property type="match status" value="1"/>
</dbReference>
<dbReference type="InterPro" id="IPR036388">
    <property type="entry name" value="WH-like_DNA-bd_sf"/>
</dbReference>
<gene>
    <name evidence="6" type="ORF">AS026_31655</name>
</gene>
<dbReference type="InterPro" id="IPR036390">
    <property type="entry name" value="WH_DNA-bd_sf"/>
</dbReference>
<organism evidence="6 7">
    <name type="scientific">Rhizobium altiplani</name>
    <dbReference type="NCBI Taxonomy" id="1864509"/>
    <lineage>
        <taxon>Bacteria</taxon>
        <taxon>Pseudomonadati</taxon>
        <taxon>Pseudomonadota</taxon>
        <taxon>Alphaproteobacteria</taxon>
        <taxon>Hyphomicrobiales</taxon>
        <taxon>Rhizobiaceae</taxon>
        <taxon>Rhizobium/Agrobacterium group</taxon>
        <taxon>Rhizobium</taxon>
    </lineage>
</organism>
<name>A0A109JY09_9HYPH</name>
<dbReference type="Gene3D" id="3.40.190.290">
    <property type="match status" value="1"/>
</dbReference>
<dbReference type="PANTHER" id="PTHR30419:SF2">
    <property type="entry name" value="LYSR FAMILY TRANSCRIPTIONAL REGULATOR"/>
    <property type="match status" value="1"/>
</dbReference>
<dbReference type="GO" id="GO:0003700">
    <property type="term" value="F:DNA-binding transcription factor activity"/>
    <property type="evidence" value="ECO:0007669"/>
    <property type="project" value="InterPro"/>
</dbReference>
<dbReference type="InterPro" id="IPR005119">
    <property type="entry name" value="LysR_subst-bd"/>
</dbReference>
<dbReference type="GO" id="GO:0003677">
    <property type="term" value="F:DNA binding"/>
    <property type="evidence" value="ECO:0007669"/>
    <property type="project" value="UniProtKB-KW"/>
</dbReference>
<dbReference type="OrthoDB" id="9785974at2"/>
<dbReference type="Pfam" id="PF00126">
    <property type="entry name" value="HTH_1"/>
    <property type="match status" value="1"/>
</dbReference>